<evidence type="ECO:0000313" key="3">
    <source>
        <dbReference type="Proteomes" id="UP000237000"/>
    </source>
</evidence>
<comment type="caution">
    <text evidence="2">The sequence shown here is derived from an EMBL/GenBank/DDBJ whole genome shotgun (WGS) entry which is preliminary data.</text>
</comment>
<accession>A0A2P5FR81</accession>
<dbReference type="InParanoid" id="A0A2P5FR81"/>
<dbReference type="AlphaFoldDB" id="A0A2P5FR81"/>
<name>A0A2P5FR81_TREOI</name>
<keyword evidence="3" id="KW-1185">Reference proteome</keyword>
<evidence type="ECO:0000313" key="2">
    <source>
        <dbReference type="EMBL" id="POO00306.1"/>
    </source>
</evidence>
<feature type="region of interest" description="Disordered" evidence="1">
    <location>
        <begin position="202"/>
        <end position="226"/>
    </location>
</feature>
<proteinExistence type="predicted"/>
<gene>
    <name evidence="2" type="ORF">TorRG33x02_040840</name>
</gene>
<evidence type="ECO:0000256" key="1">
    <source>
        <dbReference type="SAM" id="MobiDB-lite"/>
    </source>
</evidence>
<dbReference type="Proteomes" id="UP000237000">
    <property type="component" value="Unassembled WGS sequence"/>
</dbReference>
<protein>
    <submittedName>
        <fullName evidence="2">Uncharacterized protein</fullName>
    </submittedName>
</protein>
<sequence length="226" mass="25572">MYRKKVESLANRNAAIMSTPTVNDFIESQPVMRPLWSGRFIIDYKVEPEFPELFDIDLVALSKSECPEVLEAVTLLPKTHALEAAILTSFTGEPSESCIEFMLLPHNGYFLRSKYYLWGVFLDRQALIRTNSAGGLIRRLARGREATMRTSTRVENQEQVQGRHASIQIGAAGGENQGLIQRRQPACIRRGAAGRENWVRFQGRQQTSTRSRAAGENNGISRRREF</sequence>
<organism evidence="2 3">
    <name type="scientific">Trema orientale</name>
    <name type="common">Charcoal tree</name>
    <name type="synonym">Celtis orientalis</name>
    <dbReference type="NCBI Taxonomy" id="63057"/>
    <lineage>
        <taxon>Eukaryota</taxon>
        <taxon>Viridiplantae</taxon>
        <taxon>Streptophyta</taxon>
        <taxon>Embryophyta</taxon>
        <taxon>Tracheophyta</taxon>
        <taxon>Spermatophyta</taxon>
        <taxon>Magnoliopsida</taxon>
        <taxon>eudicotyledons</taxon>
        <taxon>Gunneridae</taxon>
        <taxon>Pentapetalae</taxon>
        <taxon>rosids</taxon>
        <taxon>fabids</taxon>
        <taxon>Rosales</taxon>
        <taxon>Cannabaceae</taxon>
        <taxon>Trema</taxon>
    </lineage>
</organism>
<dbReference type="EMBL" id="JXTC01000014">
    <property type="protein sequence ID" value="POO00306.1"/>
    <property type="molecule type" value="Genomic_DNA"/>
</dbReference>
<reference evidence="3" key="1">
    <citation type="submission" date="2016-06" db="EMBL/GenBank/DDBJ databases">
        <title>Parallel loss of symbiosis genes in relatives of nitrogen-fixing non-legume Parasponia.</title>
        <authorList>
            <person name="Van Velzen R."/>
            <person name="Holmer R."/>
            <person name="Bu F."/>
            <person name="Rutten L."/>
            <person name="Van Zeijl A."/>
            <person name="Liu W."/>
            <person name="Santuari L."/>
            <person name="Cao Q."/>
            <person name="Sharma T."/>
            <person name="Shen D."/>
            <person name="Roswanjaya Y."/>
            <person name="Wardhani T."/>
            <person name="Kalhor M.S."/>
            <person name="Jansen J."/>
            <person name="Van den Hoogen J."/>
            <person name="Gungor B."/>
            <person name="Hartog M."/>
            <person name="Hontelez J."/>
            <person name="Verver J."/>
            <person name="Yang W.-C."/>
            <person name="Schijlen E."/>
            <person name="Repin R."/>
            <person name="Schilthuizen M."/>
            <person name="Schranz E."/>
            <person name="Heidstra R."/>
            <person name="Miyata K."/>
            <person name="Fedorova E."/>
            <person name="Kohlen W."/>
            <person name="Bisseling T."/>
            <person name="Smit S."/>
            <person name="Geurts R."/>
        </authorList>
    </citation>
    <scope>NUCLEOTIDE SEQUENCE [LARGE SCALE GENOMIC DNA]</scope>
    <source>
        <strain evidence="3">cv. RG33-2</strain>
    </source>
</reference>